<dbReference type="GO" id="GO:0016887">
    <property type="term" value="F:ATP hydrolysis activity"/>
    <property type="evidence" value="ECO:0007669"/>
    <property type="project" value="RHEA"/>
</dbReference>
<dbReference type="PROSITE" id="PS51199">
    <property type="entry name" value="SF4_HELICASE"/>
    <property type="match status" value="1"/>
</dbReference>
<evidence type="ECO:0000256" key="10">
    <source>
        <dbReference type="ARBA" id="ARBA00048954"/>
    </source>
</evidence>
<keyword evidence="8 12" id="KW-0238">DNA-binding</keyword>
<dbReference type="InterPro" id="IPR007693">
    <property type="entry name" value="DNA_helicase_DnaB-like_N"/>
</dbReference>
<dbReference type="InterPro" id="IPR036185">
    <property type="entry name" value="DNA_heli_DnaB-like_N_sf"/>
</dbReference>
<evidence type="ECO:0000256" key="1">
    <source>
        <dbReference type="ARBA" id="ARBA00008428"/>
    </source>
</evidence>
<dbReference type="Gene3D" id="3.40.50.300">
    <property type="entry name" value="P-loop containing nucleotide triphosphate hydrolases"/>
    <property type="match status" value="1"/>
</dbReference>
<evidence type="ECO:0000256" key="3">
    <source>
        <dbReference type="ARBA" id="ARBA00022705"/>
    </source>
</evidence>
<keyword evidence="6 12" id="KW-0347">Helicase</keyword>
<evidence type="ECO:0000313" key="14">
    <source>
        <dbReference type="EMBL" id="KKR96702.1"/>
    </source>
</evidence>
<keyword evidence="5 12" id="KW-0378">Hydrolase</keyword>
<keyword evidence="7 12" id="KW-0067">ATP-binding</keyword>
<dbReference type="InterPro" id="IPR007692">
    <property type="entry name" value="DNA_helicase_DnaB"/>
</dbReference>
<dbReference type="GO" id="GO:0006269">
    <property type="term" value="P:DNA replication, synthesis of primer"/>
    <property type="evidence" value="ECO:0007669"/>
    <property type="project" value="UniProtKB-UniRule"/>
</dbReference>
<evidence type="ECO:0000256" key="11">
    <source>
        <dbReference type="NCBIfam" id="TIGR00665"/>
    </source>
</evidence>
<dbReference type="GO" id="GO:0005524">
    <property type="term" value="F:ATP binding"/>
    <property type="evidence" value="ECO:0007669"/>
    <property type="project" value="UniProtKB-UniRule"/>
</dbReference>
<comment type="similarity">
    <text evidence="1 12">Belongs to the helicase family. DnaB subfamily.</text>
</comment>
<dbReference type="SUPFAM" id="SSF52540">
    <property type="entry name" value="P-loop containing nucleoside triphosphate hydrolases"/>
    <property type="match status" value="1"/>
</dbReference>
<dbReference type="EC" id="5.6.2.3" evidence="11 12"/>
<dbReference type="STRING" id="1619048.UU49_C0042G0001"/>
<comment type="caution">
    <text evidence="14">The sequence shown here is derived from an EMBL/GenBank/DDBJ whole genome shotgun (WGS) entry which is preliminary data.</text>
</comment>
<accession>A0A0G0Y8T2</accession>
<dbReference type="GO" id="GO:0043139">
    <property type="term" value="F:5'-3' DNA helicase activity"/>
    <property type="evidence" value="ECO:0007669"/>
    <property type="project" value="UniProtKB-EC"/>
</dbReference>
<dbReference type="FunFam" id="1.10.860.10:FF:000001">
    <property type="entry name" value="Replicative DNA helicase"/>
    <property type="match status" value="1"/>
</dbReference>
<dbReference type="InterPro" id="IPR027417">
    <property type="entry name" value="P-loop_NTPase"/>
</dbReference>
<evidence type="ECO:0000256" key="4">
    <source>
        <dbReference type="ARBA" id="ARBA00022741"/>
    </source>
</evidence>
<dbReference type="CDD" id="cd00984">
    <property type="entry name" value="DnaB_C"/>
    <property type="match status" value="1"/>
</dbReference>
<keyword evidence="3 12" id="KW-0235">DNA replication</keyword>
<evidence type="ECO:0000256" key="5">
    <source>
        <dbReference type="ARBA" id="ARBA00022801"/>
    </source>
</evidence>
<name>A0A0G0Y8T2_9BACT</name>
<evidence type="ECO:0000256" key="12">
    <source>
        <dbReference type="RuleBase" id="RU362085"/>
    </source>
</evidence>
<evidence type="ECO:0000259" key="13">
    <source>
        <dbReference type="PROSITE" id="PS51199"/>
    </source>
</evidence>
<dbReference type="GO" id="GO:0005829">
    <property type="term" value="C:cytosol"/>
    <property type="evidence" value="ECO:0007669"/>
    <property type="project" value="TreeGrafter"/>
</dbReference>
<dbReference type="AlphaFoldDB" id="A0A0G0Y8T2"/>
<protein>
    <recommendedName>
        <fullName evidence="11 12">Replicative DNA helicase</fullName>
        <ecNumber evidence="11 12">5.6.2.3</ecNumber>
    </recommendedName>
</protein>
<evidence type="ECO:0000256" key="7">
    <source>
        <dbReference type="ARBA" id="ARBA00022840"/>
    </source>
</evidence>
<dbReference type="Pfam" id="PF03796">
    <property type="entry name" value="DnaB_C"/>
    <property type="match status" value="1"/>
</dbReference>
<dbReference type="NCBIfam" id="TIGR00665">
    <property type="entry name" value="DnaB"/>
    <property type="match status" value="1"/>
</dbReference>
<dbReference type="GO" id="GO:1990077">
    <property type="term" value="C:primosome complex"/>
    <property type="evidence" value="ECO:0007669"/>
    <property type="project" value="UniProtKB-UniRule"/>
</dbReference>
<dbReference type="EMBL" id="LCAV01000042">
    <property type="protein sequence ID" value="KKR96702.1"/>
    <property type="molecule type" value="Genomic_DNA"/>
</dbReference>
<dbReference type="Proteomes" id="UP000034108">
    <property type="component" value="Unassembled WGS sequence"/>
</dbReference>
<keyword evidence="2 12" id="KW-0639">Primosome</keyword>
<evidence type="ECO:0000256" key="2">
    <source>
        <dbReference type="ARBA" id="ARBA00022515"/>
    </source>
</evidence>
<proteinExistence type="inferred from homology"/>
<reference evidence="14 15" key="1">
    <citation type="journal article" date="2015" name="Nature">
        <title>rRNA introns, odd ribosomes, and small enigmatic genomes across a large radiation of phyla.</title>
        <authorList>
            <person name="Brown C.T."/>
            <person name="Hug L.A."/>
            <person name="Thomas B.C."/>
            <person name="Sharon I."/>
            <person name="Castelle C.J."/>
            <person name="Singh A."/>
            <person name="Wilkins M.J."/>
            <person name="Williams K.H."/>
            <person name="Banfield J.F."/>
        </authorList>
    </citation>
    <scope>NUCLEOTIDE SEQUENCE [LARGE SCALE GENOMIC DNA]</scope>
</reference>
<gene>
    <name evidence="14" type="ORF">UU49_C0042G0001</name>
</gene>
<comment type="function">
    <text evidence="12">The main replicative DNA helicase, it participates in initiation and elongation during chromosome replication. Travels ahead of the DNA replisome, separating dsDNA into templates for DNA synthesis. A processive ATP-dependent 5'-3' DNA helicase it has DNA-dependent ATPase activity.</text>
</comment>
<dbReference type="InterPro" id="IPR007694">
    <property type="entry name" value="DNA_helicase_DnaB-like_C"/>
</dbReference>
<evidence type="ECO:0000256" key="9">
    <source>
        <dbReference type="ARBA" id="ARBA00023235"/>
    </source>
</evidence>
<dbReference type="SUPFAM" id="SSF48024">
    <property type="entry name" value="N-terminal domain of DnaB helicase"/>
    <property type="match status" value="1"/>
</dbReference>
<feature type="domain" description="SF4 helicase" evidence="13">
    <location>
        <begin position="175"/>
        <end position="445"/>
    </location>
</feature>
<dbReference type="Pfam" id="PF00772">
    <property type="entry name" value="DnaB"/>
    <property type="match status" value="1"/>
</dbReference>
<comment type="catalytic activity">
    <reaction evidence="10 12">
        <text>ATP + H2O = ADP + phosphate + H(+)</text>
        <dbReference type="Rhea" id="RHEA:13065"/>
        <dbReference type="ChEBI" id="CHEBI:15377"/>
        <dbReference type="ChEBI" id="CHEBI:15378"/>
        <dbReference type="ChEBI" id="CHEBI:30616"/>
        <dbReference type="ChEBI" id="CHEBI:43474"/>
        <dbReference type="ChEBI" id="CHEBI:456216"/>
        <dbReference type="EC" id="5.6.2.3"/>
    </reaction>
</comment>
<sequence>MEPRIPPQNLEAEQSVLGALMLDKDAIFQTADFLEPDDFYSDKHKQIYHAILDLFLQNDPVDFLSITNRLKNKDILKKIGGKAYLTELINSTPSSSNVGVYGRIVREKKILRDLIHVANEITELGYKEEEQVDYILNEAEKKIFSITQKSVKQGFVELKKALKEAFSRIDKLHEKKGSIRGVPTGFKDLDELLSGLQRSDMIILAARPSQGKTTLALDIARKSALEQNIPIAVFSLEMSNDQLIDRMLSAQSGVNLWKIRTGNLSSKGADSDFDKMRRGLDELSKAPIFIDDSGSVNVTQIRAMCRRLEAEQGLGLVVIDYLQLLDSSNSGYNINVVQQISEISKGLKAMARELNVPVLVLSQLSRAVEHRGTGARPKLSDLRDSGSIEQDSDVVMFIHTEYDAERKPLPNVKILVQKHRNGPIGEVSLFFNRELVRFESASKENYDNADFNNDSNIEAMDFPSN</sequence>
<keyword evidence="9" id="KW-0413">Isomerase</keyword>
<organism evidence="14 15">
    <name type="scientific">Candidatus Magasanikbacteria bacterium GW2011_GWC2_41_17</name>
    <dbReference type="NCBI Taxonomy" id="1619048"/>
    <lineage>
        <taxon>Bacteria</taxon>
        <taxon>Candidatus Magasanikiibacteriota</taxon>
    </lineage>
</organism>
<keyword evidence="4 12" id="KW-0547">Nucleotide-binding</keyword>
<dbReference type="InterPro" id="IPR016136">
    <property type="entry name" value="DNA_helicase_N/primase_C"/>
</dbReference>
<evidence type="ECO:0000256" key="6">
    <source>
        <dbReference type="ARBA" id="ARBA00022806"/>
    </source>
</evidence>
<evidence type="ECO:0000256" key="8">
    <source>
        <dbReference type="ARBA" id="ARBA00023125"/>
    </source>
</evidence>
<dbReference type="GO" id="GO:0003677">
    <property type="term" value="F:DNA binding"/>
    <property type="evidence" value="ECO:0007669"/>
    <property type="project" value="UniProtKB-UniRule"/>
</dbReference>
<dbReference type="PATRIC" id="fig|1619048.3.peg.809"/>
<evidence type="ECO:0000313" key="15">
    <source>
        <dbReference type="Proteomes" id="UP000034108"/>
    </source>
</evidence>
<dbReference type="PANTHER" id="PTHR30153">
    <property type="entry name" value="REPLICATIVE DNA HELICASE DNAB"/>
    <property type="match status" value="1"/>
</dbReference>
<dbReference type="Gene3D" id="1.10.860.10">
    <property type="entry name" value="DNAb Helicase, Chain A"/>
    <property type="match status" value="1"/>
</dbReference>
<dbReference type="PANTHER" id="PTHR30153:SF2">
    <property type="entry name" value="REPLICATIVE DNA HELICASE"/>
    <property type="match status" value="1"/>
</dbReference>